<dbReference type="PANTHER" id="PTHR39652:SF1">
    <property type="entry name" value="UPF0201 PROTEIN TK1335"/>
    <property type="match status" value="1"/>
</dbReference>
<evidence type="ECO:0000313" key="1">
    <source>
        <dbReference type="EMBL" id="SVB32218.1"/>
    </source>
</evidence>
<dbReference type="SUPFAM" id="SSF55282">
    <property type="entry name" value="RL5-like"/>
    <property type="match status" value="1"/>
</dbReference>
<dbReference type="AlphaFoldDB" id="A0A382D185"/>
<reference evidence="1" key="1">
    <citation type="submission" date="2018-05" db="EMBL/GenBank/DDBJ databases">
        <authorList>
            <person name="Lanie J.A."/>
            <person name="Ng W.-L."/>
            <person name="Kazmierczak K.M."/>
            <person name="Andrzejewski T.M."/>
            <person name="Davidsen T.M."/>
            <person name="Wayne K.J."/>
            <person name="Tettelin H."/>
            <person name="Glass J.I."/>
            <person name="Rusch D."/>
            <person name="Podicherti R."/>
            <person name="Tsui H.-C.T."/>
            <person name="Winkler M.E."/>
        </authorList>
    </citation>
    <scope>NUCLEOTIDE SEQUENCE</scope>
</reference>
<dbReference type="InterPro" id="IPR022803">
    <property type="entry name" value="Ribosomal_uL5_dom_sf"/>
</dbReference>
<accession>A0A382D185</accession>
<gene>
    <name evidence="1" type="ORF">METZ01_LOCUS185072</name>
</gene>
<organism evidence="1">
    <name type="scientific">marine metagenome</name>
    <dbReference type="NCBI Taxonomy" id="408172"/>
    <lineage>
        <taxon>unclassified sequences</taxon>
        <taxon>metagenomes</taxon>
        <taxon>ecological metagenomes</taxon>
    </lineage>
</organism>
<dbReference type="Pfam" id="PF01877">
    <property type="entry name" value="RNA_binding"/>
    <property type="match status" value="1"/>
</dbReference>
<sequence>MINISEDVNKIQTAISNVLIDMNGRVSGNSFISNSNNYESLTKIYETIREKNSQNTYRRHLRANIDKNSTWFYLNKQAAFVDVIAICNEADESPLGPIKIVLHSKNIEDVIEWLVSDTE</sequence>
<protein>
    <submittedName>
        <fullName evidence="1">Uncharacterized protein</fullName>
    </submittedName>
</protein>
<dbReference type="EMBL" id="UINC01037152">
    <property type="protein sequence ID" value="SVB32218.1"/>
    <property type="molecule type" value="Genomic_DNA"/>
</dbReference>
<name>A0A382D185_9ZZZZ</name>
<dbReference type="Gene3D" id="3.30.1440.10">
    <property type="match status" value="1"/>
</dbReference>
<proteinExistence type="predicted"/>
<dbReference type="InterPro" id="IPR002739">
    <property type="entry name" value="PAB1135-like"/>
</dbReference>
<dbReference type="PANTHER" id="PTHR39652">
    <property type="entry name" value="UPF0201 PROTEIN TK1335"/>
    <property type="match status" value="1"/>
</dbReference>